<dbReference type="RefSeq" id="XP_013793039.2">
    <property type="nucleotide sequence ID" value="XM_013937585.2"/>
</dbReference>
<organism evidence="2 3">
    <name type="scientific">Limulus polyphemus</name>
    <name type="common">Atlantic horseshoe crab</name>
    <dbReference type="NCBI Taxonomy" id="6850"/>
    <lineage>
        <taxon>Eukaryota</taxon>
        <taxon>Metazoa</taxon>
        <taxon>Ecdysozoa</taxon>
        <taxon>Arthropoda</taxon>
        <taxon>Chelicerata</taxon>
        <taxon>Merostomata</taxon>
        <taxon>Xiphosura</taxon>
        <taxon>Limulidae</taxon>
        <taxon>Limulus</taxon>
    </lineage>
</organism>
<evidence type="ECO:0000313" key="3">
    <source>
        <dbReference type="RefSeq" id="XP_013793039.2"/>
    </source>
</evidence>
<reference evidence="3" key="1">
    <citation type="submission" date="2025-08" db="UniProtKB">
        <authorList>
            <consortium name="RefSeq"/>
        </authorList>
    </citation>
    <scope>IDENTIFICATION</scope>
    <source>
        <tissue evidence="3">Muscle</tissue>
    </source>
</reference>
<name>A0ABM1C2G0_LIMPO</name>
<dbReference type="PROSITE" id="PS00061">
    <property type="entry name" value="ADH_SHORT"/>
    <property type="match status" value="1"/>
</dbReference>
<dbReference type="SUPFAM" id="SSF51735">
    <property type="entry name" value="NAD(P)-binding Rossmann-fold domains"/>
    <property type="match status" value="1"/>
</dbReference>
<keyword evidence="2" id="KW-1185">Reference proteome</keyword>
<dbReference type="Pfam" id="PF00106">
    <property type="entry name" value="adh_short"/>
    <property type="match status" value="1"/>
</dbReference>
<sequence length="190" mass="21315">FYYNNFLFHVIGCDTGFGHELAKRLDSLGFHVFAGCLKPTDNGAQKLRSSCSDRLEIVELDVTDEKMVSETAKHVKTHLDDHNIQFWALVNNAGVATFAEQEFCPVSEVQRMFEVNVFGTMRLTKAFLPLLRAGKGRIVFVASYAGRLTISGLVGYSMTKHAVISYADGIRNEMRDWGVQTVLIEPSLYQ</sequence>
<dbReference type="InterPro" id="IPR020904">
    <property type="entry name" value="Sc_DH/Rdtase_CS"/>
</dbReference>
<dbReference type="Proteomes" id="UP000694941">
    <property type="component" value="Unplaced"/>
</dbReference>
<dbReference type="GeneID" id="106476972"/>
<accession>A0ABM1C2G0</accession>
<protein>
    <submittedName>
        <fullName evidence="3">D-beta-hydroxybutyrate dehydrogenase, mitochondrial-like</fullName>
    </submittedName>
</protein>
<dbReference type="PRINTS" id="PR00081">
    <property type="entry name" value="GDHRDH"/>
</dbReference>
<dbReference type="PANTHER" id="PTHR43313:SF36">
    <property type="entry name" value="D-BETA-HYDROXYBUTYRATE DEHYDROGENASE, MITOCHONDRIAL"/>
    <property type="match status" value="1"/>
</dbReference>
<evidence type="ECO:0000313" key="2">
    <source>
        <dbReference type="Proteomes" id="UP000694941"/>
    </source>
</evidence>
<dbReference type="Gene3D" id="3.40.50.720">
    <property type="entry name" value="NAD(P)-binding Rossmann-like Domain"/>
    <property type="match status" value="1"/>
</dbReference>
<keyword evidence="1" id="KW-0560">Oxidoreductase</keyword>
<feature type="non-terminal residue" evidence="3">
    <location>
        <position position="1"/>
    </location>
</feature>
<gene>
    <name evidence="3" type="primary">LOC106476972</name>
</gene>
<evidence type="ECO:0000256" key="1">
    <source>
        <dbReference type="ARBA" id="ARBA00023002"/>
    </source>
</evidence>
<dbReference type="InterPro" id="IPR002347">
    <property type="entry name" value="SDR_fam"/>
</dbReference>
<dbReference type="PANTHER" id="PTHR43313">
    <property type="entry name" value="SHORT-CHAIN DEHYDROGENASE/REDUCTASE FAMILY 9C"/>
    <property type="match status" value="1"/>
</dbReference>
<dbReference type="InterPro" id="IPR036291">
    <property type="entry name" value="NAD(P)-bd_dom_sf"/>
</dbReference>
<proteinExistence type="predicted"/>